<dbReference type="GeneID" id="17256093"/>
<proteinExistence type="predicted"/>
<evidence type="ECO:0008006" key="4">
    <source>
        <dbReference type="Google" id="ProtNLM"/>
    </source>
</evidence>
<dbReference type="EnsemblProtists" id="EOD09940">
    <property type="protein sequence ID" value="EOD09940"/>
    <property type="gene ID" value="EMIHUDRAFT_120651"/>
</dbReference>
<dbReference type="PaxDb" id="2903-EOD09940"/>
<sequence>MCGNSSCDNHLTAEEARAAAREEGLELVPSNNGTGFQNVFRSPGFKKAPAHPFLAVVYGPRRTSLGKFATAEHAALACARHFKTLSGATVGAAGASRQWGGPLKARNTEAVAEEATVSAGSHERPGGALDSASCLVPSDTTGNEVAAVGDTWWKRHSEERARIDALSGDEVEKEAEAHGLELTRSTRNKSGYAGVFKRSRKSAGAADRYEALWAPGQKELERLGLKSNVSFGTWERPDQAALVLALESKRILDASGRKRRGNGGAGGSLESKKHASLLMGLAKPAHSPPCERPPAAAPATTAGSGESNGAALGAVAGTTEKEACGSV</sequence>
<evidence type="ECO:0000256" key="1">
    <source>
        <dbReference type="SAM" id="MobiDB-lite"/>
    </source>
</evidence>
<evidence type="ECO:0000313" key="2">
    <source>
        <dbReference type="EnsemblProtists" id="EOD12430"/>
    </source>
</evidence>
<reference evidence="3" key="1">
    <citation type="journal article" date="2013" name="Nature">
        <title>Pan genome of the phytoplankton Emiliania underpins its global distribution.</title>
        <authorList>
            <person name="Read B.A."/>
            <person name="Kegel J."/>
            <person name="Klute M.J."/>
            <person name="Kuo A."/>
            <person name="Lefebvre S.C."/>
            <person name="Maumus F."/>
            <person name="Mayer C."/>
            <person name="Miller J."/>
            <person name="Monier A."/>
            <person name="Salamov A."/>
            <person name="Young J."/>
            <person name="Aguilar M."/>
            <person name="Claverie J.M."/>
            <person name="Frickenhaus S."/>
            <person name="Gonzalez K."/>
            <person name="Herman E.K."/>
            <person name="Lin Y.C."/>
            <person name="Napier J."/>
            <person name="Ogata H."/>
            <person name="Sarno A.F."/>
            <person name="Shmutz J."/>
            <person name="Schroeder D."/>
            <person name="de Vargas C."/>
            <person name="Verret F."/>
            <person name="von Dassow P."/>
            <person name="Valentin K."/>
            <person name="Van de Peer Y."/>
            <person name="Wheeler G."/>
            <person name="Dacks J.B."/>
            <person name="Delwiche C.F."/>
            <person name="Dyhrman S.T."/>
            <person name="Glockner G."/>
            <person name="John U."/>
            <person name="Richards T."/>
            <person name="Worden A.Z."/>
            <person name="Zhang X."/>
            <person name="Grigoriev I.V."/>
            <person name="Allen A.E."/>
            <person name="Bidle K."/>
            <person name="Borodovsky M."/>
            <person name="Bowler C."/>
            <person name="Brownlee C."/>
            <person name="Cock J.M."/>
            <person name="Elias M."/>
            <person name="Gladyshev V.N."/>
            <person name="Groth M."/>
            <person name="Guda C."/>
            <person name="Hadaegh A."/>
            <person name="Iglesias-Rodriguez M.D."/>
            <person name="Jenkins J."/>
            <person name="Jones B.M."/>
            <person name="Lawson T."/>
            <person name="Leese F."/>
            <person name="Lindquist E."/>
            <person name="Lobanov A."/>
            <person name="Lomsadze A."/>
            <person name="Malik S.B."/>
            <person name="Marsh M.E."/>
            <person name="Mackinder L."/>
            <person name="Mock T."/>
            <person name="Mueller-Roeber B."/>
            <person name="Pagarete A."/>
            <person name="Parker M."/>
            <person name="Probert I."/>
            <person name="Quesneville H."/>
            <person name="Raines C."/>
            <person name="Rensing S.A."/>
            <person name="Riano-Pachon D.M."/>
            <person name="Richier S."/>
            <person name="Rokitta S."/>
            <person name="Shiraiwa Y."/>
            <person name="Soanes D.M."/>
            <person name="van der Giezen M."/>
            <person name="Wahlund T.M."/>
            <person name="Williams B."/>
            <person name="Wilson W."/>
            <person name="Wolfe G."/>
            <person name="Wurch L.L."/>
        </authorList>
    </citation>
    <scope>NUCLEOTIDE SEQUENCE</scope>
</reference>
<dbReference type="EnsemblProtists" id="EOD12430">
    <property type="protein sequence ID" value="EOD12430"/>
    <property type="gene ID" value="EMIHUDRAFT_104294"/>
</dbReference>
<dbReference type="HOGENOM" id="CLU_851085_0_0_1"/>
<reference evidence="2" key="2">
    <citation type="submission" date="2024-10" db="UniProtKB">
        <authorList>
            <consortium name="EnsemblProtists"/>
        </authorList>
    </citation>
    <scope>IDENTIFICATION</scope>
</reference>
<dbReference type="RefSeq" id="XP_005762369.1">
    <property type="nucleotide sequence ID" value="XM_005762312.1"/>
</dbReference>
<name>A0A0D3IME5_EMIH1</name>
<dbReference type="RefSeq" id="XP_005764859.1">
    <property type="nucleotide sequence ID" value="XM_005764802.1"/>
</dbReference>
<organism evidence="2 3">
    <name type="scientific">Emiliania huxleyi (strain CCMP1516)</name>
    <dbReference type="NCBI Taxonomy" id="280463"/>
    <lineage>
        <taxon>Eukaryota</taxon>
        <taxon>Haptista</taxon>
        <taxon>Haptophyta</taxon>
        <taxon>Prymnesiophyceae</taxon>
        <taxon>Isochrysidales</taxon>
        <taxon>Noelaerhabdaceae</taxon>
        <taxon>Emiliania</taxon>
    </lineage>
</organism>
<protein>
    <recommendedName>
        <fullName evidence="4">AP2/ERF domain-containing protein</fullName>
    </recommendedName>
</protein>
<feature type="region of interest" description="Disordered" evidence="1">
    <location>
        <begin position="283"/>
        <end position="327"/>
    </location>
</feature>
<evidence type="ECO:0000313" key="3">
    <source>
        <dbReference type="Proteomes" id="UP000013827"/>
    </source>
</evidence>
<dbReference type="KEGG" id="ehx:EMIHUDRAFT_104294"/>
<dbReference type="GeneID" id="17258500"/>
<dbReference type="Proteomes" id="UP000013827">
    <property type="component" value="Unassembled WGS sequence"/>
</dbReference>
<dbReference type="AlphaFoldDB" id="A0A0D3IME5"/>
<keyword evidence="3" id="KW-1185">Reference proteome</keyword>
<dbReference type="KEGG" id="ehx:EMIHUDRAFT_120651"/>
<feature type="compositionally biased region" description="Pro residues" evidence="1">
    <location>
        <begin position="286"/>
        <end position="296"/>
    </location>
</feature>
<accession>A0A0D3IME5</accession>